<dbReference type="InterPro" id="IPR013324">
    <property type="entry name" value="RNA_pol_sigma_r3/r4-like"/>
</dbReference>
<dbReference type="InterPro" id="IPR007627">
    <property type="entry name" value="RNA_pol_sigma70_r2"/>
</dbReference>
<dbReference type="SUPFAM" id="SSF88659">
    <property type="entry name" value="Sigma3 and sigma4 domains of RNA polymerase sigma factors"/>
    <property type="match status" value="1"/>
</dbReference>
<protein>
    <submittedName>
        <fullName evidence="7">RNA polymerase sigma factor CnrH</fullName>
    </submittedName>
</protein>
<dbReference type="RefSeq" id="WP_419190319.1">
    <property type="nucleotide sequence ID" value="NZ_CP036434.1"/>
</dbReference>
<dbReference type="PANTHER" id="PTHR43133:SF51">
    <property type="entry name" value="RNA POLYMERASE SIGMA FACTOR"/>
    <property type="match status" value="1"/>
</dbReference>
<keyword evidence="4" id="KW-0804">Transcription</keyword>
<evidence type="ECO:0000259" key="6">
    <source>
        <dbReference type="Pfam" id="PF08281"/>
    </source>
</evidence>
<evidence type="ECO:0000259" key="5">
    <source>
        <dbReference type="Pfam" id="PF04542"/>
    </source>
</evidence>
<keyword evidence="8" id="KW-1185">Reference proteome</keyword>
<keyword evidence="3" id="KW-0731">Sigma factor</keyword>
<dbReference type="Pfam" id="PF08281">
    <property type="entry name" value="Sigma70_r4_2"/>
    <property type="match status" value="1"/>
</dbReference>
<dbReference type="InterPro" id="IPR013249">
    <property type="entry name" value="RNA_pol_sigma70_r4_t2"/>
</dbReference>
<dbReference type="InterPro" id="IPR014284">
    <property type="entry name" value="RNA_pol_sigma-70_dom"/>
</dbReference>
<feature type="domain" description="RNA polymerase sigma-70 region 2" evidence="5">
    <location>
        <begin position="31"/>
        <end position="102"/>
    </location>
</feature>
<dbReference type="InterPro" id="IPR013325">
    <property type="entry name" value="RNA_pol_sigma_r2"/>
</dbReference>
<keyword evidence="2" id="KW-0805">Transcription regulation</keyword>
<evidence type="ECO:0000313" key="8">
    <source>
        <dbReference type="Proteomes" id="UP000320390"/>
    </source>
</evidence>
<comment type="similarity">
    <text evidence="1">Belongs to the sigma-70 factor family. ECF subfamily.</text>
</comment>
<evidence type="ECO:0000256" key="1">
    <source>
        <dbReference type="ARBA" id="ARBA00010641"/>
    </source>
</evidence>
<evidence type="ECO:0000313" key="7">
    <source>
        <dbReference type="EMBL" id="QDV08056.1"/>
    </source>
</evidence>
<sequence>MADAPLNSLQGLTQHYVLAAKGGDAAEFARLYEHIAPAVYTWANLRLRPEQKAVLDPTDLVQEVWLRAWRKIEAFDADRIPFRFWIFRIAKNVALEASRQARKPDRGQPSSGELDPLDAVADTITGVSARVARDESLARFQAAVEALPDGERKLVLHCGLEGLPLREVGDRLGISEEAAGKRWQRLRQKLQTTDLPAFLLDL</sequence>
<dbReference type="Proteomes" id="UP000320390">
    <property type="component" value="Chromosome"/>
</dbReference>
<dbReference type="InterPro" id="IPR036388">
    <property type="entry name" value="WH-like_DNA-bd_sf"/>
</dbReference>
<dbReference type="Gene3D" id="1.10.10.10">
    <property type="entry name" value="Winged helix-like DNA-binding domain superfamily/Winged helix DNA-binding domain"/>
    <property type="match status" value="1"/>
</dbReference>
<dbReference type="PANTHER" id="PTHR43133">
    <property type="entry name" value="RNA POLYMERASE ECF-TYPE SIGMA FACTO"/>
    <property type="match status" value="1"/>
</dbReference>
<dbReference type="InterPro" id="IPR039425">
    <property type="entry name" value="RNA_pol_sigma-70-like"/>
</dbReference>
<dbReference type="NCBIfam" id="TIGR02937">
    <property type="entry name" value="sigma70-ECF"/>
    <property type="match status" value="1"/>
</dbReference>
<evidence type="ECO:0000256" key="3">
    <source>
        <dbReference type="ARBA" id="ARBA00023082"/>
    </source>
</evidence>
<dbReference type="AlphaFoldDB" id="A0A518EVC7"/>
<dbReference type="EMBL" id="CP036434">
    <property type="protein sequence ID" value="QDV08056.1"/>
    <property type="molecule type" value="Genomic_DNA"/>
</dbReference>
<dbReference type="GO" id="GO:0006352">
    <property type="term" value="P:DNA-templated transcription initiation"/>
    <property type="evidence" value="ECO:0007669"/>
    <property type="project" value="InterPro"/>
</dbReference>
<proteinExistence type="inferred from homology"/>
<dbReference type="Gene3D" id="1.10.1740.10">
    <property type="match status" value="1"/>
</dbReference>
<evidence type="ECO:0000256" key="4">
    <source>
        <dbReference type="ARBA" id="ARBA00023163"/>
    </source>
</evidence>
<feature type="domain" description="RNA polymerase sigma factor 70 region 4 type 2" evidence="6">
    <location>
        <begin position="139"/>
        <end position="190"/>
    </location>
</feature>
<reference evidence="7 8" key="1">
    <citation type="submission" date="2019-02" db="EMBL/GenBank/DDBJ databases">
        <title>Deep-cultivation of Planctomycetes and their phenomic and genomic characterization uncovers novel biology.</title>
        <authorList>
            <person name="Wiegand S."/>
            <person name="Jogler M."/>
            <person name="Boedeker C."/>
            <person name="Pinto D."/>
            <person name="Vollmers J."/>
            <person name="Rivas-Marin E."/>
            <person name="Kohn T."/>
            <person name="Peeters S.H."/>
            <person name="Heuer A."/>
            <person name="Rast P."/>
            <person name="Oberbeckmann S."/>
            <person name="Bunk B."/>
            <person name="Jeske O."/>
            <person name="Meyerdierks A."/>
            <person name="Storesund J.E."/>
            <person name="Kallscheuer N."/>
            <person name="Luecker S."/>
            <person name="Lage O.M."/>
            <person name="Pohl T."/>
            <person name="Merkel B.J."/>
            <person name="Hornburger P."/>
            <person name="Mueller R.-W."/>
            <person name="Bruemmer F."/>
            <person name="Labrenz M."/>
            <person name="Spormann A.M."/>
            <person name="Op den Camp H."/>
            <person name="Overmann J."/>
            <person name="Amann R."/>
            <person name="Jetten M.S.M."/>
            <person name="Mascher T."/>
            <person name="Medema M.H."/>
            <person name="Devos D.P."/>
            <person name="Kaster A.-K."/>
            <person name="Ovreas L."/>
            <person name="Rohde M."/>
            <person name="Galperin M.Y."/>
            <person name="Jogler C."/>
        </authorList>
    </citation>
    <scope>NUCLEOTIDE SEQUENCE [LARGE SCALE GENOMIC DNA]</scope>
    <source>
        <strain evidence="7 8">Poly30</strain>
    </source>
</reference>
<accession>A0A518EVC7</accession>
<dbReference type="GO" id="GO:0003677">
    <property type="term" value="F:DNA binding"/>
    <property type="evidence" value="ECO:0007669"/>
    <property type="project" value="InterPro"/>
</dbReference>
<evidence type="ECO:0000256" key="2">
    <source>
        <dbReference type="ARBA" id="ARBA00023015"/>
    </source>
</evidence>
<dbReference type="Pfam" id="PF04542">
    <property type="entry name" value="Sigma70_r2"/>
    <property type="match status" value="1"/>
</dbReference>
<name>A0A518EVC7_9BACT</name>
<gene>
    <name evidence="7" type="primary">cnrH_2</name>
    <name evidence="7" type="ORF">Poly30_35920</name>
</gene>
<dbReference type="GO" id="GO:0016987">
    <property type="term" value="F:sigma factor activity"/>
    <property type="evidence" value="ECO:0007669"/>
    <property type="project" value="UniProtKB-KW"/>
</dbReference>
<organism evidence="7 8">
    <name type="scientific">Saltatorellus ferox</name>
    <dbReference type="NCBI Taxonomy" id="2528018"/>
    <lineage>
        <taxon>Bacteria</taxon>
        <taxon>Pseudomonadati</taxon>
        <taxon>Planctomycetota</taxon>
        <taxon>Planctomycetia</taxon>
        <taxon>Planctomycetia incertae sedis</taxon>
        <taxon>Saltatorellus</taxon>
    </lineage>
</organism>
<dbReference type="SUPFAM" id="SSF88946">
    <property type="entry name" value="Sigma2 domain of RNA polymerase sigma factors"/>
    <property type="match status" value="1"/>
</dbReference>